<accession>A0ABW7YLW1</accession>
<comment type="caution">
    <text evidence="2">The sequence shown here is derived from an EMBL/GenBank/DDBJ whole genome shotgun (WGS) entry which is preliminary data.</text>
</comment>
<reference evidence="2 3" key="1">
    <citation type="submission" date="2024-10" db="EMBL/GenBank/DDBJ databases">
        <title>The Natural Products Discovery Center: Release of the First 8490 Sequenced Strains for Exploring Actinobacteria Biosynthetic Diversity.</title>
        <authorList>
            <person name="Kalkreuter E."/>
            <person name="Kautsar S.A."/>
            <person name="Yang D."/>
            <person name="Bader C.D."/>
            <person name="Teijaro C.N."/>
            <person name="Fluegel L."/>
            <person name="Davis C.M."/>
            <person name="Simpson J.R."/>
            <person name="Lauterbach L."/>
            <person name="Steele A.D."/>
            <person name="Gui C."/>
            <person name="Meng S."/>
            <person name="Li G."/>
            <person name="Viehrig K."/>
            <person name="Ye F."/>
            <person name="Su P."/>
            <person name="Kiefer A.F."/>
            <person name="Nichols A."/>
            <person name="Cepeda A.J."/>
            <person name="Yan W."/>
            <person name="Fan B."/>
            <person name="Jiang Y."/>
            <person name="Adhikari A."/>
            <person name="Zheng C.-J."/>
            <person name="Schuster L."/>
            <person name="Cowan T.M."/>
            <person name="Smanski M.J."/>
            <person name="Chevrette M.G."/>
            <person name="De Carvalho L.P.S."/>
            <person name="Shen B."/>
        </authorList>
    </citation>
    <scope>NUCLEOTIDE SEQUENCE [LARGE SCALE GENOMIC DNA]</scope>
    <source>
        <strain evidence="2 3">NPDC050545</strain>
    </source>
</reference>
<proteinExistence type="predicted"/>
<dbReference type="InterPro" id="IPR003497">
    <property type="entry name" value="BRO_N_domain"/>
</dbReference>
<evidence type="ECO:0000313" key="3">
    <source>
        <dbReference type="Proteomes" id="UP001612741"/>
    </source>
</evidence>
<dbReference type="PROSITE" id="PS51750">
    <property type="entry name" value="BRO_N"/>
    <property type="match status" value="1"/>
</dbReference>
<dbReference type="InterPro" id="IPR005039">
    <property type="entry name" value="Ant_C"/>
</dbReference>
<name>A0ABW7YLW1_9ACTN</name>
<dbReference type="Pfam" id="PF03374">
    <property type="entry name" value="ANT"/>
    <property type="match status" value="1"/>
</dbReference>
<keyword evidence="3" id="KW-1185">Reference proteome</keyword>
<evidence type="ECO:0000313" key="2">
    <source>
        <dbReference type="EMBL" id="MFI6496882.1"/>
    </source>
</evidence>
<evidence type="ECO:0000259" key="1">
    <source>
        <dbReference type="PROSITE" id="PS51750"/>
    </source>
</evidence>
<dbReference type="EMBL" id="JBITGY010000002">
    <property type="protein sequence ID" value="MFI6496882.1"/>
    <property type="molecule type" value="Genomic_DNA"/>
</dbReference>
<dbReference type="Proteomes" id="UP001612741">
    <property type="component" value="Unassembled WGS sequence"/>
</dbReference>
<feature type="domain" description="Bro-N" evidence="1">
    <location>
        <begin position="11"/>
        <end position="120"/>
    </location>
</feature>
<sequence length="301" mass="32778">MALFGNIEWGIRELDGHQILTATVDGVLYYENVGLCALLEHSNPSKALADWTDPKQRISLDVRGANSLTGREGIRRGNPNRAFVAREGANRLLIKSKAPGADRVHRWLADDVMPSIEDTGSYIAPNADVTSLDLNDLGALEKLNLAFGHAIAAAKQERSGRLKAEARVAELEPAAAQAETYAEADGLTTKRAFARDVQQWATSRRVKVTQQQVFDFLAHLGLITRLAGSEHDQATAQAIKDGKAKNATKSVPMPDGTLFKVKYGKLTSKGEQYAWKRIYAAIGEHGTLDLDVIRRAVVPVG</sequence>
<dbReference type="Pfam" id="PF02498">
    <property type="entry name" value="Bro-N"/>
    <property type="match status" value="1"/>
</dbReference>
<dbReference type="RefSeq" id="WP_397079349.1">
    <property type="nucleotide sequence ID" value="NZ_JBITGY010000002.1"/>
</dbReference>
<protein>
    <submittedName>
        <fullName evidence="2">Phage antirepressor KilAC domain-containing protein</fullName>
    </submittedName>
</protein>
<gene>
    <name evidence="2" type="ORF">ACIBG2_05845</name>
</gene>
<organism evidence="2 3">
    <name type="scientific">Nonomuraea typhae</name>
    <dbReference type="NCBI Taxonomy" id="2603600"/>
    <lineage>
        <taxon>Bacteria</taxon>
        <taxon>Bacillati</taxon>
        <taxon>Actinomycetota</taxon>
        <taxon>Actinomycetes</taxon>
        <taxon>Streptosporangiales</taxon>
        <taxon>Streptosporangiaceae</taxon>
        <taxon>Nonomuraea</taxon>
    </lineage>
</organism>